<dbReference type="EMBL" id="OX597841">
    <property type="protein sequence ID" value="CAI9742523.1"/>
    <property type="molecule type" value="Genomic_DNA"/>
</dbReference>
<protein>
    <submittedName>
        <fullName evidence="2">Uncharacterized protein</fullName>
    </submittedName>
</protein>
<organism evidence="2 3">
    <name type="scientific">Octopus vulgaris</name>
    <name type="common">Common octopus</name>
    <dbReference type="NCBI Taxonomy" id="6645"/>
    <lineage>
        <taxon>Eukaryota</taxon>
        <taxon>Metazoa</taxon>
        <taxon>Spiralia</taxon>
        <taxon>Lophotrochozoa</taxon>
        <taxon>Mollusca</taxon>
        <taxon>Cephalopoda</taxon>
        <taxon>Coleoidea</taxon>
        <taxon>Octopodiformes</taxon>
        <taxon>Octopoda</taxon>
        <taxon>Incirrata</taxon>
        <taxon>Octopodidae</taxon>
        <taxon>Octopus</taxon>
    </lineage>
</organism>
<accession>A0AA36FQL2</accession>
<dbReference type="Proteomes" id="UP001162480">
    <property type="component" value="Chromosome 28"/>
</dbReference>
<reference evidence="2" key="1">
    <citation type="submission" date="2023-08" db="EMBL/GenBank/DDBJ databases">
        <authorList>
            <person name="Alioto T."/>
            <person name="Alioto T."/>
            <person name="Gomez Garrido J."/>
        </authorList>
    </citation>
    <scope>NUCLEOTIDE SEQUENCE</scope>
</reference>
<evidence type="ECO:0000256" key="1">
    <source>
        <dbReference type="SAM" id="Coils"/>
    </source>
</evidence>
<feature type="coiled-coil region" evidence="1">
    <location>
        <begin position="67"/>
        <end position="108"/>
    </location>
</feature>
<proteinExistence type="predicted"/>
<name>A0AA36FQL2_OCTVU</name>
<gene>
    <name evidence="2" type="ORF">OCTVUL_1B008604</name>
</gene>
<evidence type="ECO:0000313" key="2">
    <source>
        <dbReference type="EMBL" id="CAI9742523.1"/>
    </source>
</evidence>
<sequence>MQFLKRSKRFLMSFSVRQKINSVGPDPNSTDEATIQRFPRKKRLFINETRKVNFKDPVSEVINTCEEDEVKEKKEMMEDLVQVLKRQEKQLEQELEDLEKQLNQDLKLQMTKNLDDIEMPELKELEKQTLERLYDLEWHTKQKKQLKNESKVERLVEMMEDPELVKEIEYLENMKSWQFHV</sequence>
<dbReference type="AlphaFoldDB" id="A0AA36FQL2"/>
<keyword evidence="3" id="KW-1185">Reference proteome</keyword>
<keyword evidence="1" id="KW-0175">Coiled coil</keyword>
<evidence type="ECO:0000313" key="3">
    <source>
        <dbReference type="Proteomes" id="UP001162480"/>
    </source>
</evidence>